<evidence type="ECO:0000313" key="2">
    <source>
        <dbReference type="EMBL" id="NHR06954.1"/>
    </source>
</evidence>
<protein>
    <submittedName>
        <fullName evidence="2">Uncharacterized protein</fullName>
    </submittedName>
</protein>
<keyword evidence="3" id="KW-1185">Reference proteome</keyword>
<keyword evidence="1" id="KW-0812">Transmembrane</keyword>
<keyword evidence="1" id="KW-1133">Transmembrane helix</keyword>
<organism evidence="2 3">
    <name type="scientific">Chromobacterium fluminis</name>
    <dbReference type="NCBI Taxonomy" id="3044269"/>
    <lineage>
        <taxon>Bacteria</taxon>
        <taxon>Pseudomonadati</taxon>
        <taxon>Pseudomonadota</taxon>
        <taxon>Betaproteobacteria</taxon>
        <taxon>Neisseriales</taxon>
        <taxon>Chromobacteriaceae</taxon>
        <taxon>Chromobacterium</taxon>
    </lineage>
</organism>
<reference evidence="2 3" key="1">
    <citation type="submission" date="2020-03" db="EMBL/GenBank/DDBJ databases">
        <title>Draft genome sequence of environmentally isolated cultures.</title>
        <authorList>
            <person name="Wilson H.S."/>
            <person name="De Leon M.E."/>
        </authorList>
    </citation>
    <scope>NUCLEOTIDE SEQUENCE [LARGE SCALE GENOMIC DNA]</scope>
    <source>
        <strain evidence="2 3">HSC-31F16</strain>
    </source>
</reference>
<comment type="caution">
    <text evidence="2">The sequence shown here is derived from an EMBL/GenBank/DDBJ whole genome shotgun (WGS) entry which is preliminary data.</text>
</comment>
<feature type="transmembrane region" description="Helical" evidence="1">
    <location>
        <begin position="204"/>
        <end position="224"/>
    </location>
</feature>
<sequence>MSDFGKLIASLRSFKGSSENDRLADLIRELADLLESGHENVARLHVVAENGFFVFDDENSYAECVAKFAWPYFLDGLEKDSGRLLSTSNDAVMRYITWAKKCTGSSSVVFFLNEMVAEWLANKRKNDDEELSSKFESLRVSVSANEGRFDKLSQEHNLAKKEFDSLVVKLQGFLGSANFARFSAGFTDLIASVEERNATERKRMFWLGVLMLVIPVLGFVLTFQSSDSGWGGYLLHALPLATVELILFYFFRMSLMDWKSTSGQILQLKNKKSCLQFIETYIDFKKERGDVGLEKFESLIFSGVVADEAKIPSVLDGLDQVVNVLKALKSSK</sequence>
<dbReference type="EMBL" id="JAAOMA010000026">
    <property type="protein sequence ID" value="NHR06954.1"/>
    <property type="molecule type" value="Genomic_DNA"/>
</dbReference>
<feature type="transmembrane region" description="Helical" evidence="1">
    <location>
        <begin position="230"/>
        <end position="251"/>
    </location>
</feature>
<dbReference type="RefSeq" id="WP_166452847.1">
    <property type="nucleotide sequence ID" value="NZ_JAAOMA010000026.1"/>
</dbReference>
<proteinExistence type="predicted"/>
<keyword evidence="1" id="KW-0472">Membrane</keyword>
<dbReference type="Proteomes" id="UP001515641">
    <property type="component" value="Unassembled WGS sequence"/>
</dbReference>
<evidence type="ECO:0000256" key="1">
    <source>
        <dbReference type="SAM" id="Phobius"/>
    </source>
</evidence>
<gene>
    <name evidence="2" type="ORF">HA052_17335</name>
</gene>
<accession>A0ABX0L555</accession>
<name>A0ABX0L555_9NEIS</name>
<evidence type="ECO:0000313" key="3">
    <source>
        <dbReference type="Proteomes" id="UP001515641"/>
    </source>
</evidence>